<dbReference type="PATRIC" id="fig|330734.3.peg.858"/>
<feature type="domain" description="SpoVT-AbrB" evidence="8">
    <location>
        <begin position="83"/>
        <end position="126"/>
    </location>
</feature>
<dbReference type="PANTHER" id="PTHR34701">
    <property type="entry name" value="TRANSCRIPTIONAL REGULATOR MRAZ"/>
    <property type="match status" value="1"/>
</dbReference>
<dbReference type="GO" id="GO:0003700">
    <property type="term" value="F:DNA-binding transcription factor activity"/>
    <property type="evidence" value="ECO:0007669"/>
    <property type="project" value="UniProtKB-UniRule"/>
</dbReference>
<comment type="similarity">
    <text evidence="7">Belongs to the MraZ family.</text>
</comment>
<dbReference type="GO" id="GO:0000976">
    <property type="term" value="F:transcription cis-regulatory region binding"/>
    <property type="evidence" value="ECO:0007669"/>
    <property type="project" value="TreeGrafter"/>
</dbReference>
<feature type="domain" description="SpoVT-AbrB" evidence="8">
    <location>
        <begin position="7"/>
        <end position="54"/>
    </location>
</feature>
<dbReference type="Gene3D" id="3.40.1550.20">
    <property type="entry name" value="Transcriptional regulator MraZ domain"/>
    <property type="match status" value="1"/>
</dbReference>
<dbReference type="PROSITE" id="PS51740">
    <property type="entry name" value="SPOVT_ABRB"/>
    <property type="match status" value="2"/>
</dbReference>
<gene>
    <name evidence="7" type="primary">mraZ</name>
    <name evidence="9" type="ORF">ABA45_04010</name>
</gene>
<dbReference type="RefSeq" id="WP_014870061.1">
    <property type="nucleotide sequence ID" value="NZ_CP011494.1"/>
</dbReference>
<comment type="subunit">
    <text evidence="7">Forms oligomers.</text>
</comment>
<dbReference type="CDD" id="cd16320">
    <property type="entry name" value="MraZ_N"/>
    <property type="match status" value="1"/>
</dbReference>
<evidence type="ECO:0000313" key="10">
    <source>
        <dbReference type="Proteomes" id="UP000036406"/>
    </source>
</evidence>
<evidence type="ECO:0000256" key="7">
    <source>
        <dbReference type="HAMAP-Rule" id="MF_01008"/>
    </source>
</evidence>
<evidence type="ECO:0000256" key="3">
    <source>
        <dbReference type="ARBA" id="ARBA00022737"/>
    </source>
</evidence>
<evidence type="ECO:0000259" key="8">
    <source>
        <dbReference type="PROSITE" id="PS51740"/>
    </source>
</evidence>
<dbReference type="SUPFAM" id="SSF89447">
    <property type="entry name" value="AbrB/MazE/MraZ-like"/>
    <property type="match status" value="1"/>
</dbReference>
<dbReference type="InterPro" id="IPR020603">
    <property type="entry name" value="MraZ_dom"/>
</dbReference>
<dbReference type="GO" id="GO:0009295">
    <property type="term" value="C:nucleoid"/>
    <property type="evidence" value="ECO:0007669"/>
    <property type="project" value="UniProtKB-SubCell"/>
</dbReference>
<protein>
    <recommendedName>
        <fullName evidence="1 7">Transcriptional regulator MraZ</fullName>
    </recommendedName>
</protein>
<accession>A0A0H4I253</accession>
<sequence>MSNFFGSHAINMDVKGRLAIPAKVREELIQICGGRFILTVADADRCLRLYPQSVWDELRPAIEALPNMSRAALRLQRLVLGNAAQMELDSAGRVLIPPTLRQYARLEKKLMLIGQGKKLELWSEESWNHLLDTPPDAEEMTDAMKDLSL</sequence>
<keyword evidence="4 7" id="KW-0805">Transcription regulation</keyword>
<dbReference type="GO" id="GO:2000143">
    <property type="term" value="P:negative regulation of DNA-templated transcription initiation"/>
    <property type="evidence" value="ECO:0007669"/>
    <property type="project" value="TreeGrafter"/>
</dbReference>
<evidence type="ECO:0000256" key="4">
    <source>
        <dbReference type="ARBA" id="ARBA00023015"/>
    </source>
</evidence>
<keyword evidence="5 7" id="KW-0238">DNA-binding</keyword>
<keyword evidence="2 7" id="KW-0963">Cytoplasm</keyword>
<evidence type="ECO:0000256" key="2">
    <source>
        <dbReference type="ARBA" id="ARBA00022490"/>
    </source>
</evidence>
<dbReference type="InterPro" id="IPR007159">
    <property type="entry name" value="SpoVT-AbrB_dom"/>
</dbReference>
<dbReference type="CDD" id="cd16321">
    <property type="entry name" value="MraZ_C"/>
    <property type="match status" value="1"/>
</dbReference>
<dbReference type="InterPro" id="IPR035644">
    <property type="entry name" value="MraZ_C"/>
</dbReference>
<comment type="subcellular location">
    <subcellularLocation>
        <location evidence="7">Cytoplasm</location>
        <location evidence="7">Nucleoid</location>
    </subcellularLocation>
</comment>
<dbReference type="AlphaFoldDB" id="A0A0H4I253"/>
<keyword evidence="10" id="KW-1185">Reference proteome</keyword>
<dbReference type="STRING" id="330734.ABA45_04010"/>
<dbReference type="KEGG" id="mpq:ABA45_04010"/>
<dbReference type="EMBL" id="CP011494">
    <property type="protein sequence ID" value="AKO51690.1"/>
    <property type="molecule type" value="Genomic_DNA"/>
</dbReference>
<dbReference type="Proteomes" id="UP000036406">
    <property type="component" value="Chromosome"/>
</dbReference>
<dbReference type="InterPro" id="IPR038619">
    <property type="entry name" value="MraZ_sf"/>
</dbReference>
<evidence type="ECO:0000313" key="9">
    <source>
        <dbReference type="EMBL" id="AKO51690.1"/>
    </source>
</evidence>
<dbReference type="InterPro" id="IPR003444">
    <property type="entry name" value="MraZ"/>
</dbReference>
<organism evidence="9 10">
    <name type="scientific">Marinobacter psychrophilus</name>
    <dbReference type="NCBI Taxonomy" id="330734"/>
    <lineage>
        <taxon>Bacteria</taxon>
        <taxon>Pseudomonadati</taxon>
        <taxon>Pseudomonadota</taxon>
        <taxon>Gammaproteobacteria</taxon>
        <taxon>Pseudomonadales</taxon>
        <taxon>Marinobacteraceae</taxon>
        <taxon>Marinobacter</taxon>
    </lineage>
</organism>
<keyword evidence="3" id="KW-0677">Repeat</keyword>
<dbReference type="InterPro" id="IPR035642">
    <property type="entry name" value="MraZ_N"/>
</dbReference>
<keyword evidence="6 7" id="KW-0804">Transcription</keyword>
<dbReference type="Pfam" id="PF02381">
    <property type="entry name" value="MraZ"/>
    <property type="match status" value="2"/>
</dbReference>
<name>A0A0H4I253_9GAMM</name>
<proteinExistence type="inferred from homology"/>
<evidence type="ECO:0000256" key="1">
    <source>
        <dbReference type="ARBA" id="ARBA00013860"/>
    </source>
</evidence>
<reference evidence="9 10" key="1">
    <citation type="submission" date="2015-05" db="EMBL/GenBank/DDBJ databases">
        <title>Complete genome of Marinobacter psychrophilus strain 20041T isolated from sea-ice of the Canadian Basin.</title>
        <authorList>
            <person name="Song L."/>
            <person name="Ren L."/>
            <person name="Yu Y."/>
            <person name="Wang X."/>
        </authorList>
    </citation>
    <scope>NUCLEOTIDE SEQUENCE [LARGE SCALE GENOMIC DNA]</scope>
    <source>
        <strain evidence="9 10">20041</strain>
    </source>
</reference>
<evidence type="ECO:0000256" key="5">
    <source>
        <dbReference type="ARBA" id="ARBA00023125"/>
    </source>
</evidence>
<dbReference type="InterPro" id="IPR037914">
    <property type="entry name" value="SpoVT-AbrB_sf"/>
</dbReference>
<dbReference type="NCBIfam" id="TIGR00242">
    <property type="entry name" value="division/cell wall cluster transcriptional repressor MraZ"/>
    <property type="match status" value="1"/>
</dbReference>
<dbReference type="PANTHER" id="PTHR34701:SF1">
    <property type="entry name" value="TRANSCRIPTIONAL REGULATOR MRAZ"/>
    <property type="match status" value="1"/>
</dbReference>
<dbReference type="GO" id="GO:0005737">
    <property type="term" value="C:cytoplasm"/>
    <property type="evidence" value="ECO:0007669"/>
    <property type="project" value="UniProtKB-UniRule"/>
</dbReference>
<evidence type="ECO:0000256" key="6">
    <source>
        <dbReference type="ARBA" id="ARBA00023163"/>
    </source>
</evidence>
<dbReference type="HAMAP" id="MF_01008">
    <property type="entry name" value="MraZ"/>
    <property type="match status" value="1"/>
</dbReference>